<dbReference type="Gene3D" id="3.40.50.300">
    <property type="entry name" value="P-loop containing nucleotide triphosphate hydrolases"/>
    <property type="match status" value="1"/>
</dbReference>
<evidence type="ECO:0000259" key="4">
    <source>
        <dbReference type="PROSITE" id="PS50043"/>
    </source>
</evidence>
<evidence type="ECO:0000313" key="5">
    <source>
        <dbReference type="EMBL" id="NEM06184.1"/>
    </source>
</evidence>
<dbReference type="SUPFAM" id="SSF46894">
    <property type="entry name" value="C-terminal effector domain of the bipartite response regulators"/>
    <property type="match status" value="1"/>
</dbReference>
<feature type="region of interest" description="Disordered" evidence="3">
    <location>
        <begin position="907"/>
        <end position="927"/>
    </location>
</feature>
<reference evidence="5 6" key="1">
    <citation type="submission" date="2019-12" db="EMBL/GenBank/DDBJ databases">
        <title>WGS of CPCC 203550 I12A-02606.</title>
        <authorList>
            <person name="Jiang Z."/>
        </authorList>
    </citation>
    <scope>NUCLEOTIDE SEQUENCE [LARGE SCALE GENOMIC DNA]</scope>
    <source>
        <strain evidence="5 6">I12A-02606</strain>
    </source>
</reference>
<protein>
    <submittedName>
        <fullName evidence="5">Helix-turn-helix domain-containing protein</fullName>
    </submittedName>
</protein>
<keyword evidence="1" id="KW-0547">Nucleotide-binding</keyword>
<comment type="caution">
    <text evidence="5">The sequence shown here is derived from an EMBL/GenBank/DDBJ whole genome shotgun (WGS) entry which is preliminary data.</text>
</comment>
<dbReference type="PRINTS" id="PR00038">
    <property type="entry name" value="HTHLUXR"/>
</dbReference>
<dbReference type="Proteomes" id="UP000471126">
    <property type="component" value="Unassembled WGS sequence"/>
</dbReference>
<evidence type="ECO:0000256" key="2">
    <source>
        <dbReference type="ARBA" id="ARBA00022840"/>
    </source>
</evidence>
<dbReference type="Gene3D" id="1.10.10.10">
    <property type="entry name" value="Winged helix-like DNA-binding domain superfamily/Winged helix DNA-binding domain"/>
    <property type="match status" value="1"/>
</dbReference>
<dbReference type="PROSITE" id="PS50043">
    <property type="entry name" value="HTH_LUXR_2"/>
    <property type="match status" value="1"/>
</dbReference>
<gene>
    <name evidence="5" type="ORF">GCU54_09170</name>
</gene>
<dbReference type="Pfam" id="PF00196">
    <property type="entry name" value="GerE"/>
    <property type="match status" value="1"/>
</dbReference>
<dbReference type="GO" id="GO:0005524">
    <property type="term" value="F:ATP binding"/>
    <property type="evidence" value="ECO:0007669"/>
    <property type="project" value="UniProtKB-KW"/>
</dbReference>
<dbReference type="PANTHER" id="PTHR16305:SF35">
    <property type="entry name" value="TRANSCRIPTIONAL ACTIVATOR DOMAIN"/>
    <property type="match status" value="1"/>
</dbReference>
<evidence type="ECO:0000256" key="3">
    <source>
        <dbReference type="SAM" id="MobiDB-lite"/>
    </source>
</evidence>
<feature type="region of interest" description="Disordered" evidence="3">
    <location>
        <begin position="340"/>
        <end position="361"/>
    </location>
</feature>
<dbReference type="InterPro" id="IPR000792">
    <property type="entry name" value="Tscrpt_reg_LuxR_C"/>
</dbReference>
<dbReference type="PANTHER" id="PTHR16305">
    <property type="entry name" value="TESTICULAR SOLUBLE ADENYLYL CYCLASE"/>
    <property type="match status" value="1"/>
</dbReference>
<dbReference type="RefSeq" id="WP_163476353.1">
    <property type="nucleotide sequence ID" value="NZ_JAAGWE010000014.1"/>
</dbReference>
<feature type="domain" description="HTH luxR-type" evidence="4">
    <location>
        <begin position="848"/>
        <end position="915"/>
    </location>
</feature>
<dbReference type="AlphaFoldDB" id="A0A6P0GG02"/>
<dbReference type="GO" id="GO:0003677">
    <property type="term" value="F:DNA binding"/>
    <property type="evidence" value="ECO:0007669"/>
    <property type="project" value="InterPro"/>
</dbReference>
<dbReference type="EMBL" id="JAAGWE010000014">
    <property type="protein sequence ID" value="NEM06184.1"/>
    <property type="molecule type" value="Genomic_DNA"/>
</dbReference>
<dbReference type="SMART" id="SM00421">
    <property type="entry name" value="HTH_LUXR"/>
    <property type="match status" value="1"/>
</dbReference>
<keyword evidence="2" id="KW-0067">ATP-binding</keyword>
<accession>A0A6P0GG02</accession>
<dbReference type="Pfam" id="PF13191">
    <property type="entry name" value="AAA_16"/>
    <property type="match status" value="1"/>
</dbReference>
<proteinExistence type="predicted"/>
<dbReference type="GO" id="GO:0004016">
    <property type="term" value="F:adenylate cyclase activity"/>
    <property type="evidence" value="ECO:0007669"/>
    <property type="project" value="TreeGrafter"/>
</dbReference>
<organism evidence="5 6">
    <name type="scientific">Geodermatophilus normandii</name>
    <dbReference type="NCBI Taxonomy" id="1137989"/>
    <lineage>
        <taxon>Bacteria</taxon>
        <taxon>Bacillati</taxon>
        <taxon>Actinomycetota</taxon>
        <taxon>Actinomycetes</taxon>
        <taxon>Geodermatophilales</taxon>
        <taxon>Geodermatophilaceae</taxon>
        <taxon>Geodermatophilus</taxon>
    </lineage>
</organism>
<dbReference type="CDD" id="cd06170">
    <property type="entry name" value="LuxR_C_like"/>
    <property type="match status" value="1"/>
</dbReference>
<dbReference type="InterPro" id="IPR027417">
    <property type="entry name" value="P-loop_NTPase"/>
</dbReference>
<evidence type="ECO:0000256" key="1">
    <source>
        <dbReference type="ARBA" id="ARBA00022741"/>
    </source>
</evidence>
<name>A0A6P0GG02_9ACTN</name>
<dbReference type="GO" id="GO:0005737">
    <property type="term" value="C:cytoplasm"/>
    <property type="evidence" value="ECO:0007669"/>
    <property type="project" value="TreeGrafter"/>
</dbReference>
<dbReference type="InterPro" id="IPR036388">
    <property type="entry name" value="WH-like_DNA-bd_sf"/>
</dbReference>
<dbReference type="InterPro" id="IPR016032">
    <property type="entry name" value="Sig_transdc_resp-reg_C-effctor"/>
</dbReference>
<sequence>MARQRAPAFRDRSRERAALDRLVQDARDGRSAVLVLRGEAGVGKTALLRHTARRATGFRVAEIAGVEAEMELPFAGLHQLCAPMLDRLDALPGHQQSALGVALGLAAGEAPDRFLVALAALGLLSSAAEEAPLLCLVDDVQWLDRATGQVLGFVARRLLAEPVALVLAVREPHPEPELTGLPELRLEGLGDDDARALLAGVVPGPLDERVRDRIVAETRGNPLALLELPRGRSTAELGGGFAVPGAGGLPRRLEESYVRRLDALPEDTRRLVLLAAADPVGDATLLWRAARTLGIGAGSAAAAAEDGLLEIGGRVRFRHPLVRSAVYRAASEADRRAAHAALEAATDPEADPDRRAWHRAHAATAPDDDVAAELVERAARAQARGGIAATAAFLECACALTGDPALQAGRALAAARAKFAAGDADAAESLLATAESGPLDELSRAEVGHLRGQIAFDLRRGRDAPRKLLGAARRLERLDADLARETHLEALVAAVYAARLAEDGDVLDVAVAARSAPLDEGSPPPAQLLLTGLATRLTDGSAAAAPALAAALRAHRAEEPRLDWLSVPFVLAAQDLLDGDAWLELASRQAGLARATGTLSLLPYALDYLAGHRVHAGELSAAEGLLAEGEGLAPRSRAETLPYIPLQLAAWRGEAATVVQLAQAMTAAALARGEGCALPVVDYARAVLHNGAGEYDLALEHAARACAGDEVATSAWAAAELVEAAARVGDRQVAAAAAERLAARARAGGTPWARGSAARARALVTEGEAAGELHRGAVTELGRSGMAAHLARARLTHGEWLRRAGHRLEAREELRAAYTAFEAMGAAGFAERARHELLVTGERVRRRRDETRTELTPQELHIARLACDGRTNPEIGAMLFLSARTVEWHLRKVFEKLGITSRRGLQGALAGRDTGGPAGGAPATRTA</sequence>
<dbReference type="InterPro" id="IPR041664">
    <property type="entry name" value="AAA_16"/>
</dbReference>
<dbReference type="GO" id="GO:0006355">
    <property type="term" value="P:regulation of DNA-templated transcription"/>
    <property type="evidence" value="ECO:0007669"/>
    <property type="project" value="InterPro"/>
</dbReference>
<dbReference type="SUPFAM" id="SSF52540">
    <property type="entry name" value="P-loop containing nucleoside triphosphate hydrolases"/>
    <property type="match status" value="1"/>
</dbReference>
<evidence type="ECO:0000313" key="6">
    <source>
        <dbReference type="Proteomes" id="UP000471126"/>
    </source>
</evidence>